<dbReference type="Pfam" id="PF00176">
    <property type="entry name" value="SNF2-rel_dom"/>
    <property type="match status" value="1"/>
</dbReference>
<dbReference type="PANTHER" id="PTHR45766">
    <property type="entry name" value="DNA ANNEALING HELICASE AND ENDONUCLEASE ZRANB3 FAMILY MEMBER"/>
    <property type="match status" value="1"/>
</dbReference>
<evidence type="ECO:0000256" key="3">
    <source>
        <dbReference type="ARBA" id="ARBA00022806"/>
    </source>
</evidence>
<keyword evidence="1" id="KW-0547">Nucleotide-binding</keyword>
<dbReference type="InterPro" id="IPR038718">
    <property type="entry name" value="SNF2-like_sf"/>
</dbReference>
<keyword evidence="5" id="KW-0175">Coiled coil</keyword>
<dbReference type="GO" id="GO:0005524">
    <property type="term" value="F:ATP binding"/>
    <property type="evidence" value="ECO:0007669"/>
    <property type="project" value="UniProtKB-KW"/>
</dbReference>
<evidence type="ECO:0000259" key="6">
    <source>
        <dbReference type="PROSITE" id="PS51192"/>
    </source>
</evidence>
<evidence type="ECO:0000256" key="1">
    <source>
        <dbReference type="ARBA" id="ARBA00022741"/>
    </source>
</evidence>
<dbReference type="InterPro" id="IPR014001">
    <property type="entry name" value="Helicase_ATP-bd"/>
</dbReference>
<dbReference type="GO" id="GO:0016787">
    <property type="term" value="F:hydrolase activity"/>
    <property type="evidence" value="ECO:0007669"/>
    <property type="project" value="UniProtKB-KW"/>
</dbReference>
<accession>A0A937AF54</accession>
<dbReference type="InterPro" id="IPR057342">
    <property type="entry name" value="DEXDc_RapA"/>
</dbReference>
<evidence type="ECO:0000256" key="5">
    <source>
        <dbReference type="SAM" id="Coils"/>
    </source>
</evidence>
<dbReference type="GO" id="GO:0004386">
    <property type="term" value="F:helicase activity"/>
    <property type="evidence" value="ECO:0007669"/>
    <property type="project" value="UniProtKB-KW"/>
</dbReference>
<evidence type="ECO:0000259" key="7">
    <source>
        <dbReference type="PROSITE" id="PS51194"/>
    </source>
</evidence>
<dbReference type="Gene3D" id="3.40.50.10810">
    <property type="entry name" value="Tandem AAA-ATPase domain"/>
    <property type="match status" value="1"/>
</dbReference>
<organism evidence="8 9">
    <name type="scientific">Candidatus Liberibacter ctenarytainae</name>
    <dbReference type="NCBI Taxonomy" id="2020335"/>
    <lineage>
        <taxon>Bacteria</taxon>
        <taxon>Pseudomonadati</taxon>
        <taxon>Pseudomonadota</taxon>
        <taxon>Alphaproteobacteria</taxon>
        <taxon>Hyphomicrobiales</taxon>
        <taxon>Rhizobiaceae</taxon>
        <taxon>Liberibacter</taxon>
    </lineage>
</organism>
<gene>
    <name evidence="8" type="ORF">EU981_02475</name>
</gene>
<evidence type="ECO:0000256" key="4">
    <source>
        <dbReference type="ARBA" id="ARBA00022840"/>
    </source>
</evidence>
<keyword evidence="2" id="KW-0378">Hydrolase</keyword>
<evidence type="ECO:0000313" key="9">
    <source>
        <dbReference type="Proteomes" id="UP000736856"/>
    </source>
</evidence>
<protein>
    <submittedName>
        <fullName evidence="8">DEAD/DEAH box helicase</fullName>
    </submittedName>
</protein>
<dbReference type="PROSITE" id="PS51192">
    <property type="entry name" value="HELICASE_ATP_BIND_1"/>
    <property type="match status" value="1"/>
</dbReference>
<evidence type="ECO:0000256" key="2">
    <source>
        <dbReference type="ARBA" id="ARBA00022801"/>
    </source>
</evidence>
<keyword evidence="3 8" id="KW-0347">Helicase</keyword>
<evidence type="ECO:0000313" key="8">
    <source>
        <dbReference type="EMBL" id="MBL0848948.1"/>
    </source>
</evidence>
<dbReference type="CDD" id="cd18793">
    <property type="entry name" value="SF2_C_SNF"/>
    <property type="match status" value="1"/>
</dbReference>
<dbReference type="Gene3D" id="3.40.50.300">
    <property type="entry name" value="P-loop containing nucleotide triphosphate hydrolases"/>
    <property type="match status" value="1"/>
</dbReference>
<dbReference type="Pfam" id="PF00271">
    <property type="entry name" value="Helicase_C"/>
    <property type="match status" value="1"/>
</dbReference>
<reference evidence="8" key="1">
    <citation type="submission" date="2019-02" db="EMBL/GenBank/DDBJ databases">
        <title>A novel Candidatus Liberibacter species associated with the New Zealand native fuchsia psyllid, Ctenarytaina fuchsiae.</title>
        <authorList>
            <person name="Thompson S.M."/>
            <person name="Jorgensen N."/>
            <person name="David C."/>
            <person name="Bulman S.R."/>
            <person name="Smith G.R."/>
        </authorList>
    </citation>
    <scope>NUCLEOTIDE SEQUENCE</scope>
    <source>
        <strain evidence="8">Oxford</strain>
    </source>
</reference>
<keyword evidence="4" id="KW-0067">ATP-binding</keyword>
<dbReference type="CDD" id="cd18011">
    <property type="entry name" value="DEXDc_RapA"/>
    <property type="match status" value="1"/>
</dbReference>
<dbReference type="PROSITE" id="PS51194">
    <property type="entry name" value="HELICASE_CTER"/>
    <property type="match status" value="1"/>
</dbReference>
<dbReference type="SMART" id="SM00487">
    <property type="entry name" value="DEXDc"/>
    <property type="match status" value="1"/>
</dbReference>
<feature type="coiled-coil region" evidence="5">
    <location>
        <begin position="953"/>
        <end position="984"/>
    </location>
</feature>
<comment type="caution">
    <text evidence="8">The sequence shown here is derived from an EMBL/GenBank/DDBJ whole genome shotgun (WGS) entry which is preliminary data.</text>
</comment>
<dbReference type="InterPro" id="IPR027417">
    <property type="entry name" value="P-loop_NTPase"/>
</dbReference>
<dbReference type="InterPro" id="IPR001650">
    <property type="entry name" value="Helicase_C-like"/>
</dbReference>
<dbReference type="PANTHER" id="PTHR45766:SF6">
    <property type="entry name" value="SWI_SNF-RELATED MATRIX-ASSOCIATED ACTIN-DEPENDENT REGULATOR OF CHROMATIN SUBFAMILY A-LIKE PROTEIN 1"/>
    <property type="match status" value="1"/>
</dbReference>
<feature type="domain" description="Helicase ATP-binding" evidence="6">
    <location>
        <begin position="48"/>
        <end position="213"/>
    </location>
</feature>
<sequence length="989" mass="114603">MITAYHAKYYAHDLTKIGASTHADRLSTSLFDASVDLNPHQVEAALFAIRSPLSKGVILADEVGLGKTIEAGIVLCQFWAEHKCRLLVICPASLRRQWSIELEEKFNLPNIILESACFKSRKKNEGSPLKQESIVIISYQFASRYNEELRKINWDLVIIDEAHKLRNLYKPDNKMGKNIQSALSKYRKVLLTATPLQNSLMELYGLASLIDDRIFGSAKSFKAAYVNSTPNAEKLKDRLKPFLQRTLRNQVLEYIRYTKREAIIQPFTPTEEEQRLYDAVSDFLLEQDTYAIPWAQRKLVVLIIRKLMASSSYALIGTLKMIKQRLENMKQIGKAKPLDIRTVMVSGNDLSSEYLEEEEEPPEVIKTAKGKPVDLKKLQYEIKQIEGFTTIARSIKVESKAKELVKALDIGFARMKKLGAECKALIFTESSRTQRYLKEFLTDRGYKGKIVTFNGQNNDDLARSIYRSWLDKNTKTGRVTGTLNVDDMRMSLIDFFRDEGKVMIATEAAAEGLNLQFCSLLVNYDLPWNPQRVEQRIGRVHRYGQKHDVVVVNFLNQTNWADQRIYALLKEKFHLFDGVFGASDEILGRIESGIDFEKRIFDLWETCRNPEEIEAAFQQLQEELDEPIQEHMSQTRKKLFDHFDADVHQRLRDRMQSAEKRIDEVTRMFWGLVKFVYTVKHSNENSRFYFNDEKLVFGIDEAFIKAGARSANDNERVPIYYYIDTSPPEKLDPLALAVRRKRKSDDLKHPVTGYPCRLSSLEGEMAIKSAKEMETNPAHLDFNISQHPHRIALLEEYVGKSGWLFLNRLTLDIFEKTDQLFFAICDSEGTMLKEEVGEKLFLLPATFKKGFNACPYQEYIDATLRARTNELIKQAELNNHSYFNEELDKLYSWAEDLKKDLDIEINRLDKEIQGLDWQSRQVLALQEKLAFQKEKAALEKDRSNKRHELFSSQDEIDKKRDRLIQQIEKQLQNSKSSVEELFKISWTLY</sequence>
<name>A0A937AF54_9HYPH</name>
<dbReference type="InterPro" id="IPR049730">
    <property type="entry name" value="SNF2/RAD54-like_C"/>
</dbReference>
<dbReference type="Proteomes" id="UP000736856">
    <property type="component" value="Unassembled WGS sequence"/>
</dbReference>
<dbReference type="SMART" id="SM00490">
    <property type="entry name" value="HELICc"/>
    <property type="match status" value="1"/>
</dbReference>
<proteinExistence type="predicted"/>
<dbReference type="InterPro" id="IPR000330">
    <property type="entry name" value="SNF2_N"/>
</dbReference>
<dbReference type="EMBL" id="SEOL01000003">
    <property type="protein sequence ID" value="MBL0848948.1"/>
    <property type="molecule type" value="Genomic_DNA"/>
</dbReference>
<dbReference type="AlphaFoldDB" id="A0A937AF54"/>
<feature type="domain" description="Helicase C-terminal" evidence="7">
    <location>
        <begin position="414"/>
        <end position="587"/>
    </location>
</feature>
<dbReference type="SUPFAM" id="SSF52540">
    <property type="entry name" value="P-loop containing nucleoside triphosphate hydrolases"/>
    <property type="match status" value="2"/>
</dbReference>